<comment type="pathway">
    <text evidence="6">Porphyrin-containing compound metabolism.</text>
</comment>
<dbReference type="PANTHER" id="PTHR43713:SF3">
    <property type="entry name" value="GLUTAMATE-1-SEMIALDEHYDE 2,1-AMINOMUTASE 1, CHLOROPLASTIC-RELATED"/>
    <property type="match status" value="1"/>
</dbReference>
<keyword evidence="11" id="KW-1185">Reference proteome</keyword>
<keyword evidence="4 8" id="KW-0663">Pyridoxal phosphate</keyword>
<dbReference type="InterPro" id="IPR015422">
    <property type="entry name" value="PyrdxlP-dep_Trfase_small"/>
</dbReference>
<gene>
    <name evidence="10" type="ORF">OB955_13690</name>
    <name evidence="9" type="ORF">OB960_16530</name>
</gene>
<dbReference type="InterPro" id="IPR015421">
    <property type="entry name" value="PyrdxlP-dep_Trfase_major"/>
</dbReference>
<dbReference type="EMBL" id="JAOPKA010000012">
    <property type="protein sequence ID" value="MCU4742994.1"/>
    <property type="molecule type" value="Genomic_DNA"/>
</dbReference>
<evidence type="ECO:0000256" key="3">
    <source>
        <dbReference type="ARBA" id="ARBA00015416"/>
    </source>
</evidence>
<protein>
    <recommendedName>
        <fullName evidence="3">Glutamate-1-semialdehyde 2,1-aminomutase</fullName>
    </recommendedName>
    <alternativeName>
        <fullName evidence="7">Glutamate-1-semialdehyde aminotransferase</fullName>
    </alternativeName>
</protein>
<keyword evidence="9" id="KW-0808">Transferase</keyword>
<dbReference type="Gene3D" id="3.40.640.10">
    <property type="entry name" value="Type I PLP-dependent aspartate aminotransferase-like (Major domain)"/>
    <property type="match status" value="1"/>
</dbReference>
<dbReference type="AlphaFoldDB" id="A0AAP2Z2L9"/>
<dbReference type="Gene3D" id="3.90.1150.10">
    <property type="entry name" value="Aspartate Aminotransferase, domain 1"/>
    <property type="match status" value="1"/>
</dbReference>
<evidence type="ECO:0000313" key="12">
    <source>
        <dbReference type="Proteomes" id="UP001321018"/>
    </source>
</evidence>
<dbReference type="InterPro" id="IPR015424">
    <property type="entry name" value="PyrdxlP-dep_Trfase"/>
</dbReference>
<dbReference type="Proteomes" id="UP001321018">
    <property type="component" value="Unassembled WGS sequence"/>
</dbReference>
<dbReference type="SUPFAM" id="SSF53383">
    <property type="entry name" value="PLP-dependent transferases"/>
    <property type="match status" value="1"/>
</dbReference>
<comment type="similarity">
    <text evidence="8">Belongs to the class-III pyridoxal-phosphate-dependent aminotransferase family.</text>
</comment>
<dbReference type="PANTHER" id="PTHR43713">
    <property type="entry name" value="GLUTAMATE-1-SEMIALDEHYDE 2,1-AMINOMUTASE"/>
    <property type="match status" value="1"/>
</dbReference>
<dbReference type="Proteomes" id="UP001320972">
    <property type="component" value="Unassembled WGS sequence"/>
</dbReference>
<dbReference type="GO" id="GO:0008483">
    <property type="term" value="F:transaminase activity"/>
    <property type="evidence" value="ECO:0007669"/>
    <property type="project" value="UniProtKB-KW"/>
</dbReference>
<dbReference type="InterPro" id="IPR005814">
    <property type="entry name" value="Aminotrans_3"/>
</dbReference>
<dbReference type="GO" id="GO:0042286">
    <property type="term" value="F:glutamate-1-semialdehyde 2,1-aminomutase activity"/>
    <property type="evidence" value="ECO:0007669"/>
    <property type="project" value="UniProtKB-EC"/>
</dbReference>
<comment type="caution">
    <text evidence="9">The sequence shown here is derived from an EMBL/GenBank/DDBJ whole genome shotgun (WGS) entry which is preliminary data.</text>
</comment>
<evidence type="ECO:0000256" key="8">
    <source>
        <dbReference type="RuleBase" id="RU003560"/>
    </source>
</evidence>
<keyword evidence="5" id="KW-0413">Isomerase</keyword>
<evidence type="ECO:0000256" key="4">
    <source>
        <dbReference type="ARBA" id="ARBA00022898"/>
    </source>
</evidence>
<evidence type="ECO:0000313" key="9">
    <source>
        <dbReference type="EMBL" id="MCU4742994.1"/>
    </source>
</evidence>
<dbReference type="RefSeq" id="WP_338004810.1">
    <property type="nucleotide sequence ID" value="NZ_JAOPKA010000012.1"/>
</dbReference>
<keyword evidence="9" id="KW-0032">Aminotransferase</keyword>
<accession>A0AAP2Z2L9</accession>
<comment type="cofactor">
    <cofactor evidence="2">
        <name>pyridoxal 5'-phosphate</name>
        <dbReference type="ChEBI" id="CHEBI:597326"/>
    </cofactor>
</comment>
<evidence type="ECO:0000256" key="2">
    <source>
        <dbReference type="ARBA" id="ARBA00001933"/>
    </source>
</evidence>
<dbReference type="Pfam" id="PF00202">
    <property type="entry name" value="Aminotran_3"/>
    <property type="match status" value="1"/>
</dbReference>
<proteinExistence type="inferred from homology"/>
<comment type="catalytic activity">
    <reaction evidence="1">
        <text>(S)-4-amino-5-oxopentanoate = 5-aminolevulinate</text>
        <dbReference type="Rhea" id="RHEA:14265"/>
        <dbReference type="ChEBI" id="CHEBI:57501"/>
        <dbReference type="ChEBI" id="CHEBI:356416"/>
        <dbReference type="EC" id="5.4.3.8"/>
    </reaction>
</comment>
<evidence type="ECO:0000256" key="7">
    <source>
        <dbReference type="ARBA" id="ARBA00031365"/>
    </source>
</evidence>
<evidence type="ECO:0000256" key="5">
    <source>
        <dbReference type="ARBA" id="ARBA00023235"/>
    </source>
</evidence>
<evidence type="ECO:0000256" key="1">
    <source>
        <dbReference type="ARBA" id="ARBA00001579"/>
    </source>
</evidence>
<evidence type="ECO:0000256" key="6">
    <source>
        <dbReference type="ARBA" id="ARBA00023444"/>
    </source>
</evidence>
<dbReference type="EMBL" id="JAOPKB010000008">
    <property type="protein sequence ID" value="MCU4973786.1"/>
    <property type="molecule type" value="Genomic_DNA"/>
</dbReference>
<sequence>MSRGLPTVSSDRTIDRSEALVDRASELVPGISQTGSKTPTQFVQGVSPTHIERAKGSRLWDVDGNEYVDCNAALGPILLGHNYPAVTEAVTEQLQDGTMFTMEHPLHVEVAELLAEVVPCAEMVKFAKSGNDVTTLAAKVARAHTGRDVIATQGYHGWPDVWMADNENLNAGIPDAVGDYTESFEYNDIESVERIFEDHPDDVAAIVTTPVNLEEPEDGFLEELRDLADREGAVLVFDEVLTGFRFAIGGAQEYFGVTPDLACFAKAMANGYPISALAGSREVMGVMNDDDFFYSMTYAGDAASLAAAKAAITVQREEDVHGHIAEKGAALMEGYNDLAAELELADVTRAEGFPARFSIGFDDDIGTGAPTEDEDGSGGRLVRSLFMQEAHRRGVLYTGSHLPTYSHTDQDVEFTLEVYRECLEVVSEALEAGDVAERLEGDLVGATLRERTGEND</sequence>
<dbReference type="GO" id="GO:0030170">
    <property type="term" value="F:pyridoxal phosphate binding"/>
    <property type="evidence" value="ECO:0007669"/>
    <property type="project" value="InterPro"/>
</dbReference>
<evidence type="ECO:0000313" key="11">
    <source>
        <dbReference type="Proteomes" id="UP001320972"/>
    </source>
</evidence>
<name>A0AAP2Z2L9_9EURY</name>
<reference evidence="9 11" key="1">
    <citation type="submission" date="2022-09" db="EMBL/GenBank/DDBJ databases">
        <title>Enrichment on poylsaccharides allowed isolation of novel metabolic and taxonomic groups of Haloarchaea.</title>
        <authorList>
            <person name="Sorokin D.Y."/>
            <person name="Elcheninov A.G."/>
            <person name="Khizhniak T.V."/>
            <person name="Kolganova T.V."/>
            <person name="Kublanov I.V."/>
        </authorList>
    </citation>
    <scope>NUCLEOTIDE SEQUENCE</scope>
    <source>
        <strain evidence="10 11">AArc-m2/3/4</strain>
        <strain evidence="9">AArc-xg1-1</strain>
    </source>
</reference>
<evidence type="ECO:0000313" key="10">
    <source>
        <dbReference type="EMBL" id="MCU4973786.1"/>
    </source>
</evidence>
<dbReference type="PROSITE" id="PS00600">
    <property type="entry name" value="AA_TRANSFER_CLASS_3"/>
    <property type="match status" value="1"/>
</dbReference>
<dbReference type="InterPro" id="IPR049704">
    <property type="entry name" value="Aminotrans_3_PPA_site"/>
</dbReference>
<organism evidence="9 12">
    <name type="scientific">Natronoglomus mannanivorans</name>
    <dbReference type="NCBI Taxonomy" id="2979990"/>
    <lineage>
        <taxon>Archaea</taxon>
        <taxon>Methanobacteriati</taxon>
        <taxon>Methanobacteriota</taxon>
        <taxon>Stenosarchaea group</taxon>
        <taxon>Halobacteria</taxon>
        <taxon>Halobacteriales</taxon>
        <taxon>Natrialbaceae</taxon>
        <taxon>Natronoglomus</taxon>
    </lineage>
</organism>